<dbReference type="Proteomes" id="UP001222325">
    <property type="component" value="Unassembled WGS sequence"/>
</dbReference>
<dbReference type="Gene3D" id="3.80.10.10">
    <property type="entry name" value="Ribonuclease Inhibitor"/>
    <property type="match status" value="1"/>
</dbReference>
<keyword evidence="2" id="KW-1185">Reference proteome</keyword>
<protein>
    <recommendedName>
        <fullName evidence="3">F-box domain-containing protein</fullName>
    </recommendedName>
</protein>
<dbReference type="AlphaFoldDB" id="A0AAD6XQ30"/>
<evidence type="ECO:0000313" key="1">
    <source>
        <dbReference type="EMBL" id="KAJ7090888.1"/>
    </source>
</evidence>
<comment type="caution">
    <text evidence="1">The sequence shown here is derived from an EMBL/GenBank/DDBJ whole genome shotgun (WGS) entry which is preliminary data.</text>
</comment>
<accession>A0AAD6XQ30</accession>
<evidence type="ECO:0008006" key="3">
    <source>
        <dbReference type="Google" id="ProtNLM"/>
    </source>
</evidence>
<sequence>MGRSRKLRVSTTATLLDLPPEICATICEDMEQRRDLRALCRISHLFRDQARRLLYRKVDLRERDLKALRSWCLAVTRNPQVAELVRVLSISLSCDLSLSSDAAKVARALSSCLNLKELSIYTDKGSNAITSYTKQSIQGWLLNTCPFRLTKFSNAYFRSTFIAPFWDAQTDLRVLALPSFRDSESFPCYADQLPNLVALEVHSVAALPKDRALQRIQFHLYRSSALEELAVLGRYSPTLTTLNVVQSLYVETQPTTQAVLEHIVQAVPGLLHLGLTEADSDLKPTVFFTEATPVHTLAKFSTLQTFVLGSRSIVAFDDTALGCAYDLQSRDGLSAFGRTIMDACPALRQAIVGARIYARPGPRSAWALDPRRLDTRSGWDPKIESVCTLTRTAAGEVESEDGDRFDFQSASMFWEL</sequence>
<evidence type="ECO:0000313" key="2">
    <source>
        <dbReference type="Proteomes" id="UP001222325"/>
    </source>
</evidence>
<proteinExistence type="predicted"/>
<reference evidence="1" key="1">
    <citation type="submission" date="2023-03" db="EMBL/GenBank/DDBJ databases">
        <title>Massive genome expansion in bonnet fungi (Mycena s.s.) driven by repeated elements and novel gene families across ecological guilds.</title>
        <authorList>
            <consortium name="Lawrence Berkeley National Laboratory"/>
            <person name="Harder C.B."/>
            <person name="Miyauchi S."/>
            <person name="Viragh M."/>
            <person name="Kuo A."/>
            <person name="Thoen E."/>
            <person name="Andreopoulos B."/>
            <person name="Lu D."/>
            <person name="Skrede I."/>
            <person name="Drula E."/>
            <person name="Henrissat B."/>
            <person name="Morin E."/>
            <person name="Kohler A."/>
            <person name="Barry K."/>
            <person name="LaButti K."/>
            <person name="Morin E."/>
            <person name="Salamov A."/>
            <person name="Lipzen A."/>
            <person name="Mereny Z."/>
            <person name="Hegedus B."/>
            <person name="Baldrian P."/>
            <person name="Stursova M."/>
            <person name="Weitz H."/>
            <person name="Taylor A."/>
            <person name="Grigoriev I.V."/>
            <person name="Nagy L.G."/>
            <person name="Martin F."/>
            <person name="Kauserud H."/>
        </authorList>
    </citation>
    <scope>NUCLEOTIDE SEQUENCE</scope>
    <source>
        <strain evidence="1">CBHHK173m</strain>
    </source>
</reference>
<organism evidence="1 2">
    <name type="scientific">Mycena belliarum</name>
    <dbReference type="NCBI Taxonomy" id="1033014"/>
    <lineage>
        <taxon>Eukaryota</taxon>
        <taxon>Fungi</taxon>
        <taxon>Dikarya</taxon>
        <taxon>Basidiomycota</taxon>
        <taxon>Agaricomycotina</taxon>
        <taxon>Agaricomycetes</taxon>
        <taxon>Agaricomycetidae</taxon>
        <taxon>Agaricales</taxon>
        <taxon>Marasmiineae</taxon>
        <taxon>Mycenaceae</taxon>
        <taxon>Mycena</taxon>
    </lineage>
</organism>
<name>A0AAD6XQ30_9AGAR</name>
<dbReference type="InterPro" id="IPR032675">
    <property type="entry name" value="LRR_dom_sf"/>
</dbReference>
<gene>
    <name evidence="1" type="ORF">B0H15DRAFT_837229</name>
</gene>
<dbReference type="EMBL" id="JARJCN010000021">
    <property type="protein sequence ID" value="KAJ7090888.1"/>
    <property type="molecule type" value="Genomic_DNA"/>
</dbReference>